<keyword evidence="5 12" id="KW-0812">Transmembrane</keyword>
<feature type="transmembrane region" description="Helical" evidence="12">
    <location>
        <begin position="37"/>
        <end position="56"/>
    </location>
</feature>
<evidence type="ECO:0000313" key="13">
    <source>
        <dbReference type="EMBL" id="KJQ71378.1"/>
    </source>
</evidence>
<evidence type="ECO:0000313" key="14">
    <source>
        <dbReference type="Proteomes" id="UP000033415"/>
    </source>
</evidence>
<dbReference type="InterPro" id="IPR038377">
    <property type="entry name" value="Na/Glc_symporter_sf"/>
</dbReference>
<dbReference type="GO" id="GO:0015293">
    <property type="term" value="F:symporter activity"/>
    <property type="evidence" value="ECO:0007669"/>
    <property type="project" value="TreeGrafter"/>
</dbReference>
<evidence type="ECO:0000256" key="12">
    <source>
        <dbReference type="SAM" id="Phobius"/>
    </source>
</evidence>
<dbReference type="Proteomes" id="UP000033415">
    <property type="component" value="Unassembled WGS sequence"/>
</dbReference>
<dbReference type="Gene3D" id="1.20.1730.10">
    <property type="entry name" value="Sodium/glucose cotransporter"/>
    <property type="match status" value="1"/>
</dbReference>
<comment type="subcellular location">
    <subcellularLocation>
        <location evidence="1">Cell membrane</location>
        <topology evidence="1">Multi-pass membrane protein</topology>
    </subcellularLocation>
</comment>
<evidence type="ECO:0000256" key="9">
    <source>
        <dbReference type="ARBA" id="ARBA00023136"/>
    </source>
</evidence>
<feature type="transmembrane region" description="Helical" evidence="12">
    <location>
        <begin position="68"/>
        <end position="87"/>
    </location>
</feature>
<feature type="transmembrane region" description="Helical" evidence="12">
    <location>
        <begin position="254"/>
        <end position="272"/>
    </location>
</feature>
<dbReference type="RefSeq" id="WP_033686131.1">
    <property type="nucleotide sequence ID" value="NZ_JYGQ01000003.1"/>
</dbReference>
<evidence type="ECO:0000256" key="10">
    <source>
        <dbReference type="ARBA" id="ARBA00023201"/>
    </source>
</evidence>
<evidence type="ECO:0000256" key="2">
    <source>
        <dbReference type="ARBA" id="ARBA00006434"/>
    </source>
</evidence>
<feature type="transmembrane region" description="Helical" evidence="12">
    <location>
        <begin position="403"/>
        <end position="421"/>
    </location>
</feature>
<evidence type="ECO:0000256" key="11">
    <source>
        <dbReference type="RuleBase" id="RU362091"/>
    </source>
</evidence>
<dbReference type="GO" id="GO:0005886">
    <property type="term" value="C:plasma membrane"/>
    <property type="evidence" value="ECO:0007669"/>
    <property type="project" value="UniProtKB-SubCell"/>
</dbReference>
<dbReference type="GO" id="GO:0006814">
    <property type="term" value="P:sodium ion transport"/>
    <property type="evidence" value="ECO:0007669"/>
    <property type="project" value="UniProtKB-KW"/>
</dbReference>
<keyword evidence="3" id="KW-0813">Transport</keyword>
<feature type="transmembrane region" description="Helical" evidence="12">
    <location>
        <begin position="427"/>
        <end position="447"/>
    </location>
</feature>
<evidence type="ECO:0000256" key="5">
    <source>
        <dbReference type="ARBA" id="ARBA00022692"/>
    </source>
</evidence>
<keyword evidence="8" id="KW-0406">Ion transport</keyword>
<gene>
    <name evidence="13" type="primary">sglT</name>
    <name evidence="13" type="ORF">TZ91_01241</name>
</gene>
<evidence type="ECO:0000256" key="4">
    <source>
        <dbReference type="ARBA" id="ARBA00022475"/>
    </source>
</evidence>
<keyword evidence="10" id="KW-0739">Sodium transport</keyword>
<name>A0A081QI16_STRMT</name>
<evidence type="ECO:0000256" key="6">
    <source>
        <dbReference type="ARBA" id="ARBA00022989"/>
    </source>
</evidence>
<dbReference type="Pfam" id="PF00474">
    <property type="entry name" value="SSF"/>
    <property type="match status" value="1"/>
</dbReference>
<accession>A0A081QI16</accession>
<feature type="transmembrane region" description="Helical" evidence="12">
    <location>
        <begin position="292"/>
        <end position="313"/>
    </location>
</feature>
<keyword evidence="6 12" id="KW-1133">Transmembrane helix</keyword>
<organism evidence="13 14">
    <name type="scientific">Streptococcus mitis</name>
    <dbReference type="NCBI Taxonomy" id="28037"/>
    <lineage>
        <taxon>Bacteria</taxon>
        <taxon>Bacillati</taxon>
        <taxon>Bacillota</taxon>
        <taxon>Bacilli</taxon>
        <taxon>Lactobacillales</taxon>
        <taxon>Streptococcaceae</taxon>
        <taxon>Streptococcus</taxon>
        <taxon>Streptococcus mitis group</taxon>
    </lineage>
</organism>
<evidence type="ECO:0000256" key="3">
    <source>
        <dbReference type="ARBA" id="ARBA00022448"/>
    </source>
</evidence>
<dbReference type="PANTHER" id="PTHR42985:SF40">
    <property type="entry name" value="LD47995P-RELATED"/>
    <property type="match status" value="1"/>
</dbReference>
<evidence type="ECO:0000256" key="7">
    <source>
        <dbReference type="ARBA" id="ARBA00023053"/>
    </source>
</evidence>
<keyword evidence="4" id="KW-1003">Cell membrane</keyword>
<sequence>MLGILVTLLLYFGLISWIAYRKKGDEEDYYQVKKAVPVTVLAFSVFATLLSPISFLTLVGNAYTGRSYLWFAQCGILLAIPLAHRYFLPLYQKGNYETAYHLLEDKFQSTGIRSLASGLFILYQLGRIAVVTYLLSQALAPFIPLNQLVLSGLLLLLTVYYLASGGLLVVLWTDFFQGLVLLAILALFLPRIAQSGLVMNSSQQLSHFAEMLDGKTVFILVTGAGFSSLFSYVSSQDIVQRFNSKMGRQKIGKILWLQGLLSFGIASLLYLIGCSIRQENFATSSTNPVLIAYAREGLAPWFGGFIMLALLAAGQSTVSSSMNAIVTCLKLDFAWTKIRWSPSILSFVLAGLSWLLCLLLMNAEIYSIYEWINGFMGLTLGVIGGLYLLVLLLKRPSLQLAKIYLVFSLGALVLYHYSGLFVNPNPWLNSIITTLSALFISILGRLYESNI</sequence>
<protein>
    <submittedName>
        <fullName evidence="13">Sodium/glucose cotransporter</fullName>
    </submittedName>
</protein>
<dbReference type="InterPro" id="IPR051163">
    <property type="entry name" value="Sodium:Solute_Symporter_SSF"/>
</dbReference>
<comment type="similarity">
    <text evidence="2 11">Belongs to the sodium:solute symporter (SSF) (TC 2.A.21) family.</text>
</comment>
<reference evidence="13 14" key="1">
    <citation type="submission" date="2015-02" db="EMBL/GenBank/DDBJ databases">
        <title>Evolution of amylase-binding proteins of oral streptococcal species.</title>
        <authorList>
            <person name="Haase E.M."/>
        </authorList>
    </citation>
    <scope>NUCLEOTIDE SEQUENCE [LARGE SCALE GENOMIC DNA]</scope>
    <source>
        <strain evidence="13 14">SK137</strain>
    </source>
</reference>
<feature type="transmembrane region" description="Helical" evidence="12">
    <location>
        <begin position="344"/>
        <end position="365"/>
    </location>
</feature>
<keyword evidence="9 12" id="KW-0472">Membrane</keyword>
<dbReference type="InterPro" id="IPR001734">
    <property type="entry name" value="Na/solute_symporter"/>
</dbReference>
<dbReference type="AlphaFoldDB" id="A0A081QI16"/>
<keyword evidence="7" id="KW-0915">Sodium</keyword>
<dbReference type="PATRIC" id="fig|28037.100.peg.73"/>
<feature type="transmembrane region" description="Helical" evidence="12">
    <location>
        <begin position="142"/>
        <end position="163"/>
    </location>
</feature>
<evidence type="ECO:0000256" key="1">
    <source>
        <dbReference type="ARBA" id="ARBA00004651"/>
    </source>
</evidence>
<dbReference type="PANTHER" id="PTHR42985">
    <property type="entry name" value="SODIUM-COUPLED MONOCARBOXYLATE TRANSPORTER"/>
    <property type="match status" value="1"/>
</dbReference>
<feature type="transmembrane region" description="Helical" evidence="12">
    <location>
        <begin position="115"/>
        <end position="135"/>
    </location>
</feature>
<evidence type="ECO:0000256" key="8">
    <source>
        <dbReference type="ARBA" id="ARBA00023065"/>
    </source>
</evidence>
<dbReference type="PROSITE" id="PS50283">
    <property type="entry name" value="NA_SOLUT_SYMP_3"/>
    <property type="match status" value="1"/>
</dbReference>
<comment type="caution">
    <text evidence="13">The sequence shown here is derived from an EMBL/GenBank/DDBJ whole genome shotgun (WGS) entry which is preliminary data.</text>
</comment>
<proteinExistence type="inferred from homology"/>
<feature type="transmembrane region" description="Helical" evidence="12">
    <location>
        <begin position="371"/>
        <end position="391"/>
    </location>
</feature>
<dbReference type="EMBL" id="JYGQ01000003">
    <property type="protein sequence ID" value="KJQ71378.1"/>
    <property type="molecule type" value="Genomic_DNA"/>
</dbReference>